<dbReference type="AlphaFoldDB" id="A0A8C9EV69"/>
<evidence type="ECO:0000313" key="5">
    <source>
        <dbReference type="Proteomes" id="UP000694428"/>
    </source>
</evidence>
<feature type="domain" description="RRM" evidence="3">
    <location>
        <begin position="161"/>
        <end position="235"/>
    </location>
</feature>
<evidence type="ECO:0000256" key="1">
    <source>
        <dbReference type="ARBA" id="ARBA00022884"/>
    </source>
</evidence>
<dbReference type="Pfam" id="PF00076">
    <property type="entry name" value="RRM_1"/>
    <property type="match status" value="2"/>
</dbReference>
<dbReference type="SUPFAM" id="SSF54928">
    <property type="entry name" value="RNA-binding domain, RBD"/>
    <property type="match status" value="2"/>
</dbReference>
<dbReference type="CDD" id="cd12366">
    <property type="entry name" value="RRM1_RBM45"/>
    <property type="match status" value="2"/>
</dbReference>
<dbReference type="GO" id="GO:0003723">
    <property type="term" value="F:RNA binding"/>
    <property type="evidence" value="ECO:0007669"/>
    <property type="project" value="UniProtKB-UniRule"/>
</dbReference>
<name>A0A8C9EV69_PAVCR</name>
<reference evidence="4" key="1">
    <citation type="submission" date="2025-08" db="UniProtKB">
        <authorList>
            <consortium name="Ensembl"/>
        </authorList>
    </citation>
    <scope>IDENTIFICATION</scope>
</reference>
<dbReference type="SMART" id="SM00360">
    <property type="entry name" value="RRM"/>
    <property type="match status" value="2"/>
</dbReference>
<dbReference type="InterPro" id="IPR034203">
    <property type="entry name" value="RBM45_RRM1"/>
</dbReference>
<dbReference type="InterPro" id="IPR050441">
    <property type="entry name" value="RBM"/>
</dbReference>
<dbReference type="PANTHER" id="PTHR48034">
    <property type="entry name" value="TRANSFORMER-2 SEX-DETERMINING PROTEIN-RELATED"/>
    <property type="match status" value="1"/>
</dbReference>
<accession>A0A8C9EV69</accession>
<feature type="domain" description="RRM" evidence="3">
    <location>
        <begin position="69"/>
        <end position="148"/>
    </location>
</feature>
<keyword evidence="5" id="KW-1185">Reference proteome</keyword>
<dbReference type="InterPro" id="IPR000504">
    <property type="entry name" value="RRM_dom"/>
</dbReference>
<dbReference type="Gene3D" id="3.30.70.330">
    <property type="match status" value="2"/>
</dbReference>
<protein>
    <recommendedName>
        <fullName evidence="3">RRM domain-containing protein</fullName>
    </recommendedName>
</protein>
<sequence>RVADPRGGTKHYALLSGGSRWWRALYAVPAARAGTQRFSTARELSGGPAMEESSGFRLSAEYLDEPPNSRVFVVLGKDAGEALIRERFAPFGDIQNIWLLRDKRTNESRGIAFIKFARSSQACRAMEEMHGRSLAPDTKPIKVRPRRVGLEPSETTPQGHPKTRDAGEALIRERFAPFGDIQNIWLLRDKRTNESRGIAFIKFARSSQACRAMEEMHGRSLAPDTKPIKVRPRRVGLEPSGLLPNITEGWRGLLEFVLSESTSRRL</sequence>
<keyword evidence="1 2" id="KW-0694">RNA-binding</keyword>
<dbReference type="InterPro" id="IPR035979">
    <property type="entry name" value="RBD_domain_sf"/>
</dbReference>
<proteinExistence type="predicted"/>
<evidence type="ECO:0000256" key="2">
    <source>
        <dbReference type="PROSITE-ProRule" id="PRU00176"/>
    </source>
</evidence>
<dbReference type="InterPro" id="IPR012677">
    <property type="entry name" value="Nucleotide-bd_a/b_plait_sf"/>
</dbReference>
<evidence type="ECO:0000259" key="3">
    <source>
        <dbReference type="PROSITE" id="PS50102"/>
    </source>
</evidence>
<evidence type="ECO:0000313" key="4">
    <source>
        <dbReference type="Ensembl" id="ENSPSTP00000006392.1"/>
    </source>
</evidence>
<dbReference type="Ensembl" id="ENSPSTT00000006707.1">
    <property type="protein sequence ID" value="ENSPSTP00000006392.1"/>
    <property type="gene ID" value="ENSPSTG00000004533.1"/>
</dbReference>
<dbReference type="PROSITE" id="PS50102">
    <property type="entry name" value="RRM"/>
    <property type="match status" value="2"/>
</dbReference>
<reference evidence="4" key="2">
    <citation type="submission" date="2025-09" db="UniProtKB">
        <authorList>
            <consortium name="Ensembl"/>
        </authorList>
    </citation>
    <scope>IDENTIFICATION</scope>
</reference>
<dbReference type="Proteomes" id="UP000694428">
    <property type="component" value="Unplaced"/>
</dbReference>
<organism evidence="4 5">
    <name type="scientific">Pavo cristatus</name>
    <name type="common">Indian peafowl</name>
    <name type="synonym">Blue peafowl</name>
    <dbReference type="NCBI Taxonomy" id="9049"/>
    <lineage>
        <taxon>Eukaryota</taxon>
        <taxon>Metazoa</taxon>
        <taxon>Chordata</taxon>
        <taxon>Craniata</taxon>
        <taxon>Vertebrata</taxon>
        <taxon>Euteleostomi</taxon>
        <taxon>Archelosauria</taxon>
        <taxon>Archosauria</taxon>
        <taxon>Dinosauria</taxon>
        <taxon>Saurischia</taxon>
        <taxon>Theropoda</taxon>
        <taxon>Coelurosauria</taxon>
        <taxon>Aves</taxon>
        <taxon>Neognathae</taxon>
        <taxon>Galloanserae</taxon>
        <taxon>Galliformes</taxon>
        <taxon>Phasianidae</taxon>
        <taxon>Phasianinae</taxon>
        <taxon>Pavo</taxon>
    </lineage>
</organism>